<feature type="domain" description="HAMP" evidence="12">
    <location>
        <begin position="113"/>
        <end position="164"/>
    </location>
</feature>
<dbReference type="InterPro" id="IPR036097">
    <property type="entry name" value="HisK_dim/P_sf"/>
</dbReference>
<organism evidence="13 14">
    <name type="scientific">Candidatus Raymondbacteria bacterium RIFOXYD12_FULL_49_13</name>
    <dbReference type="NCBI Taxonomy" id="1817890"/>
    <lineage>
        <taxon>Bacteria</taxon>
        <taxon>Raymondiibacteriota</taxon>
    </lineage>
</organism>
<dbReference type="EMBL" id="MFYX01000033">
    <property type="protein sequence ID" value="OGK06365.1"/>
    <property type="molecule type" value="Genomic_DNA"/>
</dbReference>
<evidence type="ECO:0000256" key="10">
    <source>
        <dbReference type="SAM" id="Phobius"/>
    </source>
</evidence>
<dbReference type="PRINTS" id="PR00344">
    <property type="entry name" value="BCTRLSENSOR"/>
</dbReference>
<evidence type="ECO:0000256" key="6">
    <source>
        <dbReference type="ARBA" id="ARBA00022679"/>
    </source>
</evidence>
<keyword evidence="9" id="KW-0067">ATP-binding</keyword>
<keyword evidence="8" id="KW-0418">Kinase</keyword>
<evidence type="ECO:0000256" key="4">
    <source>
        <dbReference type="ARBA" id="ARBA00022475"/>
    </source>
</evidence>
<evidence type="ECO:0000256" key="2">
    <source>
        <dbReference type="ARBA" id="ARBA00004651"/>
    </source>
</evidence>
<keyword evidence="10" id="KW-0812">Transmembrane</keyword>
<dbReference type="PROSITE" id="PS50109">
    <property type="entry name" value="HIS_KIN"/>
    <property type="match status" value="1"/>
</dbReference>
<evidence type="ECO:0000256" key="5">
    <source>
        <dbReference type="ARBA" id="ARBA00022553"/>
    </source>
</evidence>
<comment type="catalytic activity">
    <reaction evidence="1">
        <text>ATP + protein L-histidine = ADP + protein N-phospho-L-histidine.</text>
        <dbReference type="EC" id="2.7.13.3"/>
    </reaction>
</comment>
<keyword evidence="10" id="KW-0472">Membrane</keyword>
<dbReference type="CDD" id="cd00082">
    <property type="entry name" value="HisKA"/>
    <property type="match status" value="1"/>
</dbReference>
<evidence type="ECO:0000259" key="12">
    <source>
        <dbReference type="PROSITE" id="PS50885"/>
    </source>
</evidence>
<dbReference type="Pfam" id="PF02518">
    <property type="entry name" value="HATPase_c"/>
    <property type="match status" value="1"/>
</dbReference>
<dbReference type="Proteomes" id="UP000179243">
    <property type="component" value="Unassembled WGS sequence"/>
</dbReference>
<keyword evidence="6" id="KW-0808">Transferase</keyword>
<feature type="transmembrane region" description="Helical" evidence="10">
    <location>
        <begin position="92"/>
        <end position="112"/>
    </location>
</feature>
<dbReference type="Gene3D" id="3.30.565.10">
    <property type="entry name" value="Histidine kinase-like ATPase, C-terminal domain"/>
    <property type="match status" value="1"/>
</dbReference>
<dbReference type="PROSITE" id="PS50885">
    <property type="entry name" value="HAMP"/>
    <property type="match status" value="1"/>
</dbReference>
<dbReference type="InterPro" id="IPR005467">
    <property type="entry name" value="His_kinase_dom"/>
</dbReference>
<evidence type="ECO:0000256" key="1">
    <source>
        <dbReference type="ARBA" id="ARBA00000085"/>
    </source>
</evidence>
<dbReference type="SUPFAM" id="SSF55874">
    <property type="entry name" value="ATPase domain of HSP90 chaperone/DNA topoisomerase II/histidine kinase"/>
    <property type="match status" value="1"/>
</dbReference>
<dbReference type="SUPFAM" id="SSF47384">
    <property type="entry name" value="Homodimeric domain of signal transducing histidine kinase"/>
    <property type="match status" value="1"/>
</dbReference>
<evidence type="ECO:0000313" key="14">
    <source>
        <dbReference type="Proteomes" id="UP000179243"/>
    </source>
</evidence>
<evidence type="ECO:0000256" key="7">
    <source>
        <dbReference type="ARBA" id="ARBA00022741"/>
    </source>
</evidence>
<name>A0A1F7FI20_UNCRA</name>
<dbReference type="GO" id="GO:0000155">
    <property type="term" value="F:phosphorelay sensor kinase activity"/>
    <property type="evidence" value="ECO:0007669"/>
    <property type="project" value="InterPro"/>
</dbReference>
<evidence type="ECO:0000256" key="9">
    <source>
        <dbReference type="ARBA" id="ARBA00022840"/>
    </source>
</evidence>
<dbReference type="InterPro" id="IPR003660">
    <property type="entry name" value="HAMP_dom"/>
</dbReference>
<dbReference type="InterPro" id="IPR036890">
    <property type="entry name" value="HATPase_C_sf"/>
</dbReference>
<dbReference type="EC" id="2.7.13.3" evidence="3"/>
<keyword evidence="4" id="KW-1003">Cell membrane</keyword>
<keyword evidence="7" id="KW-0547">Nucleotide-binding</keyword>
<comment type="subcellular location">
    <subcellularLocation>
        <location evidence="2">Cell membrane</location>
        <topology evidence="2">Multi-pass membrane protein</topology>
    </subcellularLocation>
</comment>
<dbReference type="GO" id="GO:0005524">
    <property type="term" value="F:ATP binding"/>
    <property type="evidence" value="ECO:0007669"/>
    <property type="project" value="UniProtKB-KW"/>
</dbReference>
<dbReference type="InterPro" id="IPR003661">
    <property type="entry name" value="HisK_dim/P_dom"/>
</dbReference>
<dbReference type="InterPro" id="IPR050980">
    <property type="entry name" value="2C_sensor_his_kinase"/>
</dbReference>
<dbReference type="Pfam" id="PF00512">
    <property type="entry name" value="HisKA"/>
    <property type="match status" value="1"/>
</dbReference>
<keyword evidence="5" id="KW-0597">Phosphoprotein</keyword>
<dbReference type="SMART" id="SM00387">
    <property type="entry name" value="HATPase_c"/>
    <property type="match status" value="1"/>
</dbReference>
<dbReference type="PANTHER" id="PTHR44936:SF10">
    <property type="entry name" value="SENSOR PROTEIN RSTB"/>
    <property type="match status" value="1"/>
</dbReference>
<evidence type="ECO:0000256" key="8">
    <source>
        <dbReference type="ARBA" id="ARBA00022777"/>
    </source>
</evidence>
<dbReference type="InterPro" id="IPR003594">
    <property type="entry name" value="HATPase_dom"/>
</dbReference>
<dbReference type="Gene3D" id="6.10.340.10">
    <property type="match status" value="1"/>
</dbReference>
<evidence type="ECO:0000313" key="13">
    <source>
        <dbReference type="EMBL" id="OGK06365.1"/>
    </source>
</evidence>
<gene>
    <name evidence="13" type="ORF">A2519_08850</name>
</gene>
<dbReference type="Gene3D" id="1.10.287.130">
    <property type="match status" value="1"/>
</dbReference>
<comment type="caution">
    <text evidence="13">The sequence shown here is derived from an EMBL/GenBank/DDBJ whole genome shotgun (WGS) entry which is preliminary data.</text>
</comment>
<proteinExistence type="predicted"/>
<dbReference type="SMART" id="SM00388">
    <property type="entry name" value="HisKA"/>
    <property type="match status" value="1"/>
</dbReference>
<evidence type="ECO:0000259" key="11">
    <source>
        <dbReference type="PROSITE" id="PS50109"/>
    </source>
</evidence>
<evidence type="ECO:0000256" key="3">
    <source>
        <dbReference type="ARBA" id="ARBA00012438"/>
    </source>
</evidence>
<dbReference type="InterPro" id="IPR004358">
    <property type="entry name" value="Sig_transdc_His_kin-like_C"/>
</dbReference>
<reference evidence="13 14" key="1">
    <citation type="journal article" date="2016" name="Nat. Commun.">
        <title>Thousands of microbial genomes shed light on interconnected biogeochemical processes in an aquifer system.</title>
        <authorList>
            <person name="Anantharaman K."/>
            <person name="Brown C.T."/>
            <person name="Hug L.A."/>
            <person name="Sharon I."/>
            <person name="Castelle C.J."/>
            <person name="Probst A.J."/>
            <person name="Thomas B.C."/>
            <person name="Singh A."/>
            <person name="Wilkins M.J."/>
            <person name="Karaoz U."/>
            <person name="Brodie E.L."/>
            <person name="Williams K.H."/>
            <person name="Hubbard S.S."/>
            <person name="Banfield J.F."/>
        </authorList>
    </citation>
    <scope>NUCLEOTIDE SEQUENCE [LARGE SCALE GENOMIC DNA]</scope>
</reference>
<sequence length="383" mass="42796">MKTLWKKLELEWKILLAALAFFLAFAIPVQHTISTRMLPTLQQGVDPELESLLRQGLARANPNEQAAWIASIERFRQWNAMIPIIVAEQQRIALGLLVMVCFVFAAFALWTLKRMTRPLKELAIAADAIGKGKRPIIDDNAGGALGRLQESMKEMQYELEVLREKSITEGMEKAWRDIARVMAHEIKNPLTPIRLTLDRLEEQVRAGKQITGDDLLKMQERIASQVALLERLVGNFSSFAKEPEVKFKKVALRSVLSNIAEGMRHSLATSFSGDATIEADPYLLNQIALNIWKNSVEANATEMAVVIVREGGFVAVTMTDNGPGLPPDRMEKVWVPYVTYKPGGTGLGLPVVKKLVEAMHGHIILENSREHGLSLRMTFPAIE</sequence>
<protein>
    <recommendedName>
        <fullName evidence="3">histidine kinase</fullName>
        <ecNumber evidence="3">2.7.13.3</ecNumber>
    </recommendedName>
</protein>
<dbReference type="AlphaFoldDB" id="A0A1F7FI20"/>
<accession>A0A1F7FI20</accession>
<dbReference type="PANTHER" id="PTHR44936">
    <property type="entry name" value="SENSOR PROTEIN CREC"/>
    <property type="match status" value="1"/>
</dbReference>
<dbReference type="GO" id="GO:0005886">
    <property type="term" value="C:plasma membrane"/>
    <property type="evidence" value="ECO:0007669"/>
    <property type="project" value="UniProtKB-SubCell"/>
</dbReference>
<keyword evidence="10" id="KW-1133">Transmembrane helix</keyword>
<feature type="domain" description="Histidine kinase" evidence="11">
    <location>
        <begin position="181"/>
        <end position="383"/>
    </location>
</feature>